<organism evidence="2 3">
    <name type="scientific">Pogonophryne albipinna</name>
    <dbReference type="NCBI Taxonomy" id="1090488"/>
    <lineage>
        <taxon>Eukaryota</taxon>
        <taxon>Metazoa</taxon>
        <taxon>Chordata</taxon>
        <taxon>Craniata</taxon>
        <taxon>Vertebrata</taxon>
        <taxon>Euteleostomi</taxon>
        <taxon>Actinopterygii</taxon>
        <taxon>Neopterygii</taxon>
        <taxon>Teleostei</taxon>
        <taxon>Neoteleostei</taxon>
        <taxon>Acanthomorphata</taxon>
        <taxon>Eupercaria</taxon>
        <taxon>Perciformes</taxon>
        <taxon>Notothenioidei</taxon>
        <taxon>Pogonophryne</taxon>
    </lineage>
</organism>
<evidence type="ECO:0000313" key="3">
    <source>
        <dbReference type="Proteomes" id="UP001219934"/>
    </source>
</evidence>
<gene>
    <name evidence="2" type="ORF">JOQ06_020847</name>
</gene>
<dbReference type="EMBL" id="JAPTMU010000001">
    <property type="protein sequence ID" value="KAJ4949332.1"/>
    <property type="molecule type" value="Genomic_DNA"/>
</dbReference>
<reference evidence="2" key="1">
    <citation type="submission" date="2022-11" db="EMBL/GenBank/DDBJ databases">
        <title>Chromosome-level genome of Pogonophryne albipinna.</title>
        <authorList>
            <person name="Jo E."/>
        </authorList>
    </citation>
    <scope>NUCLEOTIDE SEQUENCE</scope>
    <source>
        <strain evidence="2">SGF0006</strain>
        <tissue evidence="2">Muscle</tissue>
    </source>
</reference>
<proteinExistence type="predicted"/>
<feature type="compositionally biased region" description="Polar residues" evidence="1">
    <location>
        <begin position="147"/>
        <end position="156"/>
    </location>
</feature>
<protein>
    <submittedName>
        <fullName evidence="2">Uncharacterized protein</fullName>
    </submittedName>
</protein>
<sequence length="156" mass="16825">MVYATHVENPRNFSASIKNVCAGKLQKPGASFTTQDTAARSGEGGKDVWLGFLLILLSFLGFRQGELSSWPDFPSQRCVSGDRTGPRLAAIPHRGPQCRGAGIMVTGYKAHQDPCAPLRGDTWLDTRQNHGQAGHPPAEQPDGQMVAPSSSVRQKK</sequence>
<comment type="caution">
    <text evidence="2">The sequence shown here is derived from an EMBL/GenBank/DDBJ whole genome shotgun (WGS) entry which is preliminary data.</text>
</comment>
<accession>A0AAD6BS49</accession>
<dbReference type="Proteomes" id="UP001219934">
    <property type="component" value="Unassembled WGS sequence"/>
</dbReference>
<dbReference type="AlphaFoldDB" id="A0AAD6BS49"/>
<keyword evidence="3" id="KW-1185">Reference proteome</keyword>
<evidence type="ECO:0000256" key="1">
    <source>
        <dbReference type="SAM" id="MobiDB-lite"/>
    </source>
</evidence>
<name>A0AAD6BS49_9TELE</name>
<evidence type="ECO:0000313" key="2">
    <source>
        <dbReference type="EMBL" id="KAJ4949332.1"/>
    </source>
</evidence>
<feature type="region of interest" description="Disordered" evidence="1">
    <location>
        <begin position="125"/>
        <end position="156"/>
    </location>
</feature>